<evidence type="ECO:0000256" key="7">
    <source>
        <dbReference type="ARBA" id="ARBA00022490"/>
    </source>
</evidence>
<dbReference type="PROSITE" id="PS00663">
    <property type="entry name" value="VINCULIN_1"/>
    <property type="match status" value="1"/>
</dbReference>
<keyword evidence="8" id="KW-0130">Cell adhesion</keyword>
<name>A0A643C0Y5_BALPH</name>
<comment type="subcellular location">
    <subcellularLocation>
        <location evidence="4">Cell junction</location>
        <location evidence="4">Adherens junction</location>
    </subcellularLocation>
    <subcellularLocation>
        <location evidence="3">Cell membrane</location>
        <topology evidence="3">Peripheral membrane protein</topology>
        <orientation evidence="3">Cytoplasmic side</orientation>
    </subcellularLocation>
    <subcellularLocation>
        <location evidence="2">Cytoplasm</location>
        <location evidence="2">Cytoskeleton</location>
    </subcellularLocation>
    <subcellularLocation>
        <location evidence="1">Nucleus</location>
    </subcellularLocation>
</comment>
<dbReference type="Gene3D" id="6.10.250.2510">
    <property type="match status" value="1"/>
</dbReference>
<evidence type="ECO:0000256" key="5">
    <source>
        <dbReference type="ARBA" id="ARBA00008376"/>
    </source>
</evidence>
<comment type="similarity">
    <text evidence="5">Belongs to the vinculin/alpha-catenin family.</text>
</comment>
<evidence type="ECO:0000256" key="12">
    <source>
        <dbReference type="ARBA" id="ARBA00023242"/>
    </source>
</evidence>
<evidence type="ECO:0000256" key="6">
    <source>
        <dbReference type="ARBA" id="ARBA00022475"/>
    </source>
</evidence>
<dbReference type="GO" id="GO:0045296">
    <property type="term" value="F:cadherin binding"/>
    <property type="evidence" value="ECO:0007669"/>
    <property type="project" value="InterPro"/>
</dbReference>
<dbReference type="Proteomes" id="UP000437017">
    <property type="component" value="Unassembled WGS sequence"/>
</dbReference>
<dbReference type="GO" id="GO:0015629">
    <property type="term" value="C:actin cytoskeleton"/>
    <property type="evidence" value="ECO:0007669"/>
    <property type="project" value="InterPro"/>
</dbReference>
<gene>
    <name evidence="14" type="ORF">E2I00_012525</name>
</gene>
<evidence type="ECO:0000256" key="9">
    <source>
        <dbReference type="ARBA" id="ARBA00022949"/>
    </source>
</evidence>
<keyword evidence="7" id="KW-0963">Cytoplasm</keyword>
<dbReference type="GO" id="GO:0005634">
    <property type="term" value="C:nucleus"/>
    <property type="evidence" value="ECO:0007669"/>
    <property type="project" value="UniProtKB-SubCell"/>
</dbReference>
<dbReference type="GO" id="GO:0016342">
    <property type="term" value="C:catenin complex"/>
    <property type="evidence" value="ECO:0007669"/>
    <property type="project" value="TreeGrafter"/>
</dbReference>
<evidence type="ECO:0000256" key="11">
    <source>
        <dbReference type="ARBA" id="ARBA00023212"/>
    </source>
</evidence>
<dbReference type="SUPFAM" id="SSF47220">
    <property type="entry name" value="alpha-catenin/vinculin-like"/>
    <property type="match status" value="1"/>
</dbReference>
<evidence type="ECO:0000313" key="14">
    <source>
        <dbReference type="EMBL" id="KAB0393923.1"/>
    </source>
</evidence>
<sequence length="382" mass="42082">MTAVHAGNINFKWDPKSLEIRTLAVERLLEPLVTQVTTLVNTNSKGPSNKKRGRSKKAHVLAASVEQATENFLEKGDKIAKESQFLKEELVAAVEDVRKQGSSRTSYLVHSAEFVFLFCKTGDLMKSAAGEFADDPCSSVKRGNMVRAARALLSAVTRLLILADMADVYKLLVQLKVVEDGILKLRNAGTEQDLGIQYKALKPEVDKLNIMAAKRQQELKDMGHRDQMAAARGILQKNIPILYTASQACLQHPDVAAYKANRDLIYKQLQQAVTGISNAAQATASDDASQHQGGGGGELAYALNNFDKQIIVDPLSFSEERFRPSLEERLESIISGAALMADSSCTRDDRRERIVAECNAVRQALQDLLSEYMGNVSKRNFL</sequence>
<dbReference type="PANTHER" id="PTHR18914">
    <property type="entry name" value="ALPHA CATENIN"/>
    <property type="match status" value="1"/>
</dbReference>
<dbReference type="AlphaFoldDB" id="A0A643C0Y5"/>
<dbReference type="EMBL" id="SGJD01002931">
    <property type="protein sequence ID" value="KAB0393923.1"/>
    <property type="molecule type" value="Genomic_DNA"/>
</dbReference>
<dbReference type="GO" id="GO:0016477">
    <property type="term" value="P:cell migration"/>
    <property type="evidence" value="ECO:0007669"/>
    <property type="project" value="TreeGrafter"/>
</dbReference>
<evidence type="ECO:0000256" key="3">
    <source>
        <dbReference type="ARBA" id="ARBA00004413"/>
    </source>
</evidence>
<dbReference type="PANTHER" id="PTHR18914:SF24">
    <property type="entry name" value="CATENIN ALPHA-1"/>
    <property type="match status" value="1"/>
</dbReference>
<reference evidence="14 15" key="1">
    <citation type="journal article" date="2019" name="PLoS ONE">
        <title>Genomic analyses reveal an absence of contemporary introgressive admixture between fin whales and blue whales, despite known hybrids.</title>
        <authorList>
            <person name="Westbury M.V."/>
            <person name="Petersen B."/>
            <person name="Lorenzen E.D."/>
        </authorList>
    </citation>
    <scope>NUCLEOTIDE SEQUENCE [LARGE SCALE GENOMIC DNA]</scope>
    <source>
        <strain evidence="14">FinWhale-01</strain>
    </source>
</reference>
<dbReference type="InterPro" id="IPR006077">
    <property type="entry name" value="Vinculin/catenin"/>
</dbReference>
<dbReference type="GO" id="GO:0005912">
    <property type="term" value="C:adherens junction"/>
    <property type="evidence" value="ECO:0007669"/>
    <property type="project" value="UniProtKB-SubCell"/>
</dbReference>
<dbReference type="GO" id="GO:0098609">
    <property type="term" value="P:cell-cell adhesion"/>
    <property type="evidence" value="ECO:0007669"/>
    <property type="project" value="TreeGrafter"/>
</dbReference>
<keyword evidence="12" id="KW-0539">Nucleus</keyword>
<protein>
    <recommendedName>
        <fullName evidence="13">Catenin alpha-1</fullName>
    </recommendedName>
</protein>
<keyword evidence="6" id="KW-1003">Cell membrane</keyword>
<dbReference type="GO" id="GO:0008013">
    <property type="term" value="F:beta-catenin binding"/>
    <property type="evidence" value="ECO:0007669"/>
    <property type="project" value="TreeGrafter"/>
</dbReference>
<accession>A0A643C0Y5</accession>
<keyword evidence="10" id="KW-0472">Membrane</keyword>
<dbReference type="FunFam" id="1.20.120.230:FF:000012">
    <property type="entry name" value="Catenin alpha-2 isoform 1"/>
    <property type="match status" value="1"/>
</dbReference>
<dbReference type="GO" id="GO:0005198">
    <property type="term" value="F:structural molecule activity"/>
    <property type="evidence" value="ECO:0007669"/>
    <property type="project" value="InterPro"/>
</dbReference>
<dbReference type="Pfam" id="PF01044">
    <property type="entry name" value="Vinculin"/>
    <property type="match status" value="2"/>
</dbReference>
<keyword evidence="15" id="KW-1185">Reference proteome</keyword>
<comment type="caution">
    <text evidence="14">The sequence shown here is derived from an EMBL/GenBank/DDBJ whole genome shotgun (WGS) entry which is preliminary data.</text>
</comment>
<evidence type="ECO:0000256" key="1">
    <source>
        <dbReference type="ARBA" id="ARBA00004123"/>
    </source>
</evidence>
<evidence type="ECO:0000256" key="8">
    <source>
        <dbReference type="ARBA" id="ARBA00022889"/>
    </source>
</evidence>
<evidence type="ECO:0000256" key="10">
    <source>
        <dbReference type="ARBA" id="ARBA00023136"/>
    </source>
</evidence>
<evidence type="ECO:0000313" key="15">
    <source>
        <dbReference type="Proteomes" id="UP000437017"/>
    </source>
</evidence>
<evidence type="ECO:0000256" key="2">
    <source>
        <dbReference type="ARBA" id="ARBA00004245"/>
    </source>
</evidence>
<dbReference type="Gene3D" id="1.20.120.230">
    <property type="entry name" value="Alpha-catenin/vinculin-like"/>
    <property type="match status" value="2"/>
</dbReference>
<dbReference type="InterPro" id="IPR000633">
    <property type="entry name" value="Vinculin_CS"/>
</dbReference>
<dbReference type="InterPro" id="IPR001033">
    <property type="entry name" value="Alpha_catenin"/>
</dbReference>
<evidence type="ECO:0000256" key="13">
    <source>
        <dbReference type="ARBA" id="ARBA00044775"/>
    </source>
</evidence>
<dbReference type="PRINTS" id="PR00805">
    <property type="entry name" value="ALPHACATENIN"/>
</dbReference>
<proteinExistence type="inferred from homology"/>
<dbReference type="GO" id="GO:0051015">
    <property type="term" value="F:actin filament binding"/>
    <property type="evidence" value="ECO:0007669"/>
    <property type="project" value="InterPro"/>
</dbReference>
<dbReference type="OrthoDB" id="6376697at2759"/>
<keyword evidence="11" id="KW-0206">Cytoskeleton</keyword>
<keyword evidence="9" id="KW-0965">Cell junction</keyword>
<organism evidence="14 15">
    <name type="scientific">Balaenoptera physalus</name>
    <name type="common">Fin whale</name>
    <name type="synonym">Balaena physalus</name>
    <dbReference type="NCBI Taxonomy" id="9770"/>
    <lineage>
        <taxon>Eukaryota</taxon>
        <taxon>Metazoa</taxon>
        <taxon>Chordata</taxon>
        <taxon>Craniata</taxon>
        <taxon>Vertebrata</taxon>
        <taxon>Euteleostomi</taxon>
        <taxon>Mammalia</taxon>
        <taxon>Eutheria</taxon>
        <taxon>Laurasiatheria</taxon>
        <taxon>Artiodactyla</taxon>
        <taxon>Whippomorpha</taxon>
        <taxon>Cetacea</taxon>
        <taxon>Mysticeti</taxon>
        <taxon>Balaenopteridae</taxon>
        <taxon>Balaenoptera</taxon>
    </lineage>
</organism>
<evidence type="ECO:0000256" key="4">
    <source>
        <dbReference type="ARBA" id="ARBA00004536"/>
    </source>
</evidence>
<dbReference type="InterPro" id="IPR036723">
    <property type="entry name" value="Alpha-catenin/vinculin-like_sf"/>
</dbReference>